<protein>
    <submittedName>
        <fullName evidence="2">Uncharacterized protein</fullName>
    </submittedName>
</protein>
<name>A0A9D4KMF4_DREPO</name>
<feature type="compositionally biased region" description="Basic and acidic residues" evidence="1">
    <location>
        <begin position="46"/>
        <end position="64"/>
    </location>
</feature>
<gene>
    <name evidence="2" type="ORF">DPMN_115757</name>
</gene>
<comment type="caution">
    <text evidence="2">The sequence shown here is derived from an EMBL/GenBank/DDBJ whole genome shotgun (WGS) entry which is preliminary data.</text>
</comment>
<reference evidence="2" key="1">
    <citation type="journal article" date="2019" name="bioRxiv">
        <title>The Genome of the Zebra Mussel, Dreissena polymorpha: A Resource for Invasive Species Research.</title>
        <authorList>
            <person name="McCartney M.A."/>
            <person name="Auch B."/>
            <person name="Kono T."/>
            <person name="Mallez S."/>
            <person name="Zhang Y."/>
            <person name="Obille A."/>
            <person name="Becker A."/>
            <person name="Abrahante J.E."/>
            <person name="Garbe J."/>
            <person name="Badalamenti J.P."/>
            <person name="Herman A."/>
            <person name="Mangelson H."/>
            <person name="Liachko I."/>
            <person name="Sullivan S."/>
            <person name="Sone E.D."/>
            <person name="Koren S."/>
            <person name="Silverstein K.A.T."/>
            <person name="Beckman K.B."/>
            <person name="Gohl D.M."/>
        </authorList>
    </citation>
    <scope>NUCLEOTIDE SEQUENCE</scope>
    <source>
        <strain evidence="2">Duluth1</strain>
        <tissue evidence="2">Whole animal</tissue>
    </source>
</reference>
<evidence type="ECO:0000313" key="3">
    <source>
        <dbReference type="Proteomes" id="UP000828390"/>
    </source>
</evidence>
<dbReference type="EMBL" id="JAIWYP010000004">
    <property type="protein sequence ID" value="KAH3842260.1"/>
    <property type="molecule type" value="Genomic_DNA"/>
</dbReference>
<dbReference type="AlphaFoldDB" id="A0A9D4KMF4"/>
<organism evidence="2 3">
    <name type="scientific">Dreissena polymorpha</name>
    <name type="common">Zebra mussel</name>
    <name type="synonym">Mytilus polymorpha</name>
    <dbReference type="NCBI Taxonomy" id="45954"/>
    <lineage>
        <taxon>Eukaryota</taxon>
        <taxon>Metazoa</taxon>
        <taxon>Spiralia</taxon>
        <taxon>Lophotrochozoa</taxon>
        <taxon>Mollusca</taxon>
        <taxon>Bivalvia</taxon>
        <taxon>Autobranchia</taxon>
        <taxon>Heteroconchia</taxon>
        <taxon>Euheterodonta</taxon>
        <taxon>Imparidentia</taxon>
        <taxon>Neoheterodontei</taxon>
        <taxon>Myida</taxon>
        <taxon>Dreissenoidea</taxon>
        <taxon>Dreissenidae</taxon>
        <taxon>Dreissena</taxon>
    </lineage>
</organism>
<keyword evidence="3" id="KW-1185">Reference proteome</keyword>
<feature type="region of interest" description="Disordered" evidence="1">
    <location>
        <begin position="29"/>
        <end position="64"/>
    </location>
</feature>
<proteinExistence type="predicted"/>
<evidence type="ECO:0000256" key="1">
    <source>
        <dbReference type="SAM" id="MobiDB-lite"/>
    </source>
</evidence>
<dbReference type="Proteomes" id="UP000828390">
    <property type="component" value="Unassembled WGS sequence"/>
</dbReference>
<evidence type="ECO:0000313" key="2">
    <source>
        <dbReference type="EMBL" id="KAH3842260.1"/>
    </source>
</evidence>
<sequence>MQHIDQGPGRSWTSIGVCHWAVKAMVNWMPSGRRPSSEPGPSPPHKMSEPRKRPGRRQRDIKTA</sequence>
<reference evidence="2" key="2">
    <citation type="submission" date="2020-11" db="EMBL/GenBank/DDBJ databases">
        <authorList>
            <person name="McCartney M.A."/>
            <person name="Auch B."/>
            <person name="Kono T."/>
            <person name="Mallez S."/>
            <person name="Becker A."/>
            <person name="Gohl D.M."/>
            <person name="Silverstein K.A.T."/>
            <person name="Koren S."/>
            <person name="Bechman K.B."/>
            <person name="Herman A."/>
            <person name="Abrahante J.E."/>
            <person name="Garbe J."/>
        </authorList>
    </citation>
    <scope>NUCLEOTIDE SEQUENCE</scope>
    <source>
        <strain evidence="2">Duluth1</strain>
        <tissue evidence="2">Whole animal</tissue>
    </source>
</reference>
<accession>A0A9D4KMF4</accession>